<accession>A0ABX6NZU6</accession>
<organism evidence="3 4">
    <name type="scientific">Aeromonas media</name>
    <dbReference type="NCBI Taxonomy" id="651"/>
    <lineage>
        <taxon>Bacteria</taxon>
        <taxon>Pseudomonadati</taxon>
        <taxon>Pseudomonadota</taxon>
        <taxon>Gammaproteobacteria</taxon>
        <taxon>Aeromonadales</taxon>
        <taxon>Aeromonadaceae</taxon>
        <taxon>Aeromonas</taxon>
    </lineage>
</organism>
<sequence length="231" mass="25427">MIYESDGNMNSSKLNRFIVVVTSVAIFIFWTLLFALVYSSAKSHGLSKDACQMLGALSGVMFLLVIAIPYHKWIAPLEVGRALQRRSILPMILVVVLYLGCFGYESLTGQPPEPWMVDFLGKSGWQMFLALVSSLVLAPIGEEILFRGILLNMFGSSRTWILGIGVVLVALFFAWTHTQYQSTSTVALLFALSVVFSWARLRSGGLLLPVLLHSLASVLGIVVGWIQVSIL</sequence>
<evidence type="ECO:0000313" key="3">
    <source>
        <dbReference type="EMBL" id="QJT41364.1"/>
    </source>
</evidence>
<gene>
    <name evidence="3" type="ORF">E4188_22995</name>
</gene>
<evidence type="ECO:0000259" key="2">
    <source>
        <dbReference type="Pfam" id="PF02517"/>
    </source>
</evidence>
<keyword evidence="3" id="KW-0378">Hydrolase</keyword>
<feature type="domain" description="CAAX prenyl protease 2/Lysostaphin resistance protein A-like" evidence="2">
    <location>
        <begin position="126"/>
        <end position="217"/>
    </location>
</feature>
<keyword evidence="3" id="KW-0482">Metalloprotease</keyword>
<feature type="transmembrane region" description="Helical" evidence="1">
    <location>
        <begin position="182"/>
        <end position="199"/>
    </location>
</feature>
<keyword evidence="1" id="KW-0472">Membrane</keyword>
<feature type="transmembrane region" description="Helical" evidence="1">
    <location>
        <begin position="87"/>
        <end position="107"/>
    </location>
</feature>
<feature type="transmembrane region" description="Helical" evidence="1">
    <location>
        <begin position="158"/>
        <end position="176"/>
    </location>
</feature>
<geneLocation type="plasmid" evidence="4">
    <name>paeme5</name>
</geneLocation>
<protein>
    <submittedName>
        <fullName evidence="3">CPBP family intramembrane metalloprotease</fullName>
    </submittedName>
</protein>
<feature type="transmembrane region" description="Helical" evidence="1">
    <location>
        <begin position="53"/>
        <end position="75"/>
    </location>
</feature>
<dbReference type="Pfam" id="PF02517">
    <property type="entry name" value="Rce1-like"/>
    <property type="match status" value="1"/>
</dbReference>
<keyword evidence="3" id="KW-0645">Protease</keyword>
<dbReference type="EMBL" id="CP038449">
    <property type="protein sequence ID" value="QJT41364.1"/>
    <property type="molecule type" value="Genomic_DNA"/>
</dbReference>
<dbReference type="GO" id="GO:0008237">
    <property type="term" value="F:metallopeptidase activity"/>
    <property type="evidence" value="ECO:0007669"/>
    <property type="project" value="UniProtKB-KW"/>
</dbReference>
<reference evidence="3 4" key="1">
    <citation type="submission" date="2019-03" db="EMBL/GenBank/DDBJ databases">
        <title>Novel transposon Tn6433 accelerates the dissemination of tet(E) in Aeromonas from aerobic biofilm under oxytetracycline stress.</title>
        <authorList>
            <person name="Shi Y."/>
            <person name="Tian Z."/>
            <person name="Zhang Y."/>
            <person name="Zhang H."/>
            <person name="Yang M."/>
        </authorList>
    </citation>
    <scope>NUCLEOTIDE SEQUENCE [LARGE SCALE GENOMIC DNA]</scope>
    <source>
        <strain evidence="3 4">R50-22</strain>
        <plasmid evidence="4">paeme5</plasmid>
    </source>
</reference>
<feature type="transmembrane region" description="Helical" evidence="1">
    <location>
        <begin position="206"/>
        <end position="228"/>
    </location>
</feature>
<keyword evidence="3" id="KW-0614">Plasmid</keyword>
<evidence type="ECO:0000313" key="4">
    <source>
        <dbReference type="Proteomes" id="UP000502657"/>
    </source>
</evidence>
<keyword evidence="4" id="KW-1185">Reference proteome</keyword>
<dbReference type="Proteomes" id="UP000502657">
    <property type="component" value="Plasmid pAeme5"/>
</dbReference>
<dbReference type="InterPro" id="IPR003675">
    <property type="entry name" value="Rce1/LyrA-like_dom"/>
</dbReference>
<evidence type="ECO:0000256" key="1">
    <source>
        <dbReference type="SAM" id="Phobius"/>
    </source>
</evidence>
<keyword evidence="1" id="KW-1133">Transmembrane helix</keyword>
<proteinExistence type="predicted"/>
<feature type="transmembrane region" description="Helical" evidence="1">
    <location>
        <begin position="17"/>
        <end position="41"/>
    </location>
</feature>
<feature type="transmembrane region" description="Helical" evidence="1">
    <location>
        <begin position="127"/>
        <end position="146"/>
    </location>
</feature>
<keyword evidence="1" id="KW-0812">Transmembrane</keyword>
<name>A0ABX6NZU6_AERME</name>